<evidence type="ECO:0000313" key="2">
    <source>
        <dbReference type="EMBL" id="KAG8228513.1"/>
    </source>
</evidence>
<dbReference type="EMBL" id="KZ308376">
    <property type="protein sequence ID" value="KAG8228513.1"/>
    <property type="molecule type" value="Genomic_DNA"/>
</dbReference>
<dbReference type="Proteomes" id="UP000792457">
    <property type="component" value="Unassembled WGS sequence"/>
</dbReference>
<feature type="compositionally biased region" description="Polar residues" evidence="1">
    <location>
        <begin position="1"/>
        <end position="15"/>
    </location>
</feature>
<protein>
    <submittedName>
        <fullName evidence="2">Uncharacterized protein</fullName>
    </submittedName>
</protein>
<sequence>MTENPQASSKNGNSDNEPRNREITGSYAEAARGEGARSGRPPPTNNDVMNSSGMIEDKIDIPETEISNNEDDDWRVIMSKWISHLALLIVKPGLTKTGFISHVINSTHLLLND</sequence>
<keyword evidence="3" id="KW-1185">Reference proteome</keyword>
<reference evidence="2" key="1">
    <citation type="submission" date="2013-04" db="EMBL/GenBank/DDBJ databases">
        <authorList>
            <person name="Qu J."/>
            <person name="Murali S.C."/>
            <person name="Bandaranaike D."/>
            <person name="Bellair M."/>
            <person name="Blankenburg K."/>
            <person name="Chao H."/>
            <person name="Dinh H."/>
            <person name="Doddapaneni H."/>
            <person name="Downs B."/>
            <person name="Dugan-Rocha S."/>
            <person name="Elkadiri S."/>
            <person name="Gnanaolivu R.D."/>
            <person name="Hernandez B."/>
            <person name="Javaid M."/>
            <person name="Jayaseelan J.C."/>
            <person name="Lee S."/>
            <person name="Li M."/>
            <person name="Ming W."/>
            <person name="Munidasa M."/>
            <person name="Muniz J."/>
            <person name="Nguyen L."/>
            <person name="Ongeri F."/>
            <person name="Osuji N."/>
            <person name="Pu L.-L."/>
            <person name="Puazo M."/>
            <person name="Qu C."/>
            <person name="Quiroz J."/>
            <person name="Raj R."/>
            <person name="Weissenberger G."/>
            <person name="Xin Y."/>
            <person name="Zou X."/>
            <person name="Han Y."/>
            <person name="Richards S."/>
            <person name="Worley K."/>
            <person name="Muzny D."/>
            <person name="Gibbs R."/>
        </authorList>
    </citation>
    <scope>NUCLEOTIDE SEQUENCE</scope>
    <source>
        <strain evidence="2">Sampled in the wild</strain>
    </source>
</reference>
<evidence type="ECO:0000256" key="1">
    <source>
        <dbReference type="SAM" id="MobiDB-lite"/>
    </source>
</evidence>
<organism evidence="2 3">
    <name type="scientific">Ladona fulva</name>
    <name type="common">Scarce chaser dragonfly</name>
    <name type="synonym">Libellula fulva</name>
    <dbReference type="NCBI Taxonomy" id="123851"/>
    <lineage>
        <taxon>Eukaryota</taxon>
        <taxon>Metazoa</taxon>
        <taxon>Ecdysozoa</taxon>
        <taxon>Arthropoda</taxon>
        <taxon>Hexapoda</taxon>
        <taxon>Insecta</taxon>
        <taxon>Pterygota</taxon>
        <taxon>Palaeoptera</taxon>
        <taxon>Odonata</taxon>
        <taxon>Epiprocta</taxon>
        <taxon>Anisoptera</taxon>
        <taxon>Libelluloidea</taxon>
        <taxon>Libellulidae</taxon>
        <taxon>Ladona</taxon>
    </lineage>
</organism>
<accession>A0A8K0P0V4</accession>
<feature type="region of interest" description="Disordered" evidence="1">
    <location>
        <begin position="1"/>
        <end position="58"/>
    </location>
</feature>
<reference evidence="2" key="2">
    <citation type="submission" date="2017-10" db="EMBL/GenBank/DDBJ databases">
        <title>Ladona fulva Genome sequencing and assembly.</title>
        <authorList>
            <person name="Murali S."/>
            <person name="Richards S."/>
            <person name="Bandaranaike D."/>
            <person name="Bellair M."/>
            <person name="Blankenburg K."/>
            <person name="Chao H."/>
            <person name="Dinh H."/>
            <person name="Doddapaneni H."/>
            <person name="Dugan-Rocha S."/>
            <person name="Elkadiri S."/>
            <person name="Gnanaolivu R."/>
            <person name="Hernandez B."/>
            <person name="Skinner E."/>
            <person name="Javaid M."/>
            <person name="Lee S."/>
            <person name="Li M."/>
            <person name="Ming W."/>
            <person name="Munidasa M."/>
            <person name="Muniz J."/>
            <person name="Nguyen L."/>
            <person name="Hughes D."/>
            <person name="Osuji N."/>
            <person name="Pu L.-L."/>
            <person name="Puazo M."/>
            <person name="Qu C."/>
            <person name="Quiroz J."/>
            <person name="Raj R."/>
            <person name="Weissenberger G."/>
            <person name="Xin Y."/>
            <person name="Zou X."/>
            <person name="Han Y."/>
            <person name="Worley K."/>
            <person name="Muzny D."/>
            <person name="Gibbs R."/>
        </authorList>
    </citation>
    <scope>NUCLEOTIDE SEQUENCE</scope>
    <source>
        <strain evidence="2">Sampled in the wild</strain>
    </source>
</reference>
<gene>
    <name evidence="2" type="ORF">J437_LFUL008969</name>
</gene>
<name>A0A8K0P0V4_LADFU</name>
<proteinExistence type="predicted"/>
<dbReference type="AlphaFoldDB" id="A0A8K0P0V4"/>
<evidence type="ECO:0000313" key="3">
    <source>
        <dbReference type="Proteomes" id="UP000792457"/>
    </source>
</evidence>
<comment type="caution">
    <text evidence="2">The sequence shown here is derived from an EMBL/GenBank/DDBJ whole genome shotgun (WGS) entry which is preliminary data.</text>
</comment>